<name>A0A2G5B9A2_COERN</name>
<keyword evidence="6" id="KW-1185">Reference proteome</keyword>
<dbReference type="EMBL" id="KZ303506">
    <property type="protein sequence ID" value="PIA15584.1"/>
    <property type="molecule type" value="Genomic_DNA"/>
</dbReference>
<keyword evidence="2" id="KW-0378">Hydrolase</keyword>
<dbReference type="CDD" id="cd03445">
    <property type="entry name" value="Thioesterase_II_repeat2"/>
    <property type="match status" value="1"/>
</dbReference>
<dbReference type="CDD" id="cd03444">
    <property type="entry name" value="Thioesterase_II_repeat1"/>
    <property type="match status" value="1"/>
</dbReference>
<dbReference type="InterPro" id="IPR042171">
    <property type="entry name" value="Acyl-CoA_hotdog"/>
</dbReference>
<evidence type="ECO:0000256" key="2">
    <source>
        <dbReference type="ARBA" id="ARBA00022801"/>
    </source>
</evidence>
<dbReference type="Pfam" id="PF20789">
    <property type="entry name" value="4HBT_3C"/>
    <property type="match status" value="1"/>
</dbReference>
<dbReference type="InterPro" id="IPR049450">
    <property type="entry name" value="ACOT8-like_C"/>
</dbReference>
<evidence type="ECO:0000313" key="5">
    <source>
        <dbReference type="EMBL" id="PIA15584.1"/>
    </source>
</evidence>
<reference evidence="5 6" key="1">
    <citation type="journal article" date="2015" name="Genome Biol. Evol.">
        <title>Phylogenomic analyses indicate that early fungi evolved digesting cell walls of algal ancestors of land plants.</title>
        <authorList>
            <person name="Chang Y."/>
            <person name="Wang S."/>
            <person name="Sekimoto S."/>
            <person name="Aerts A.L."/>
            <person name="Choi C."/>
            <person name="Clum A."/>
            <person name="LaButti K.M."/>
            <person name="Lindquist E.A."/>
            <person name="Yee Ngan C."/>
            <person name="Ohm R.A."/>
            <person name="Salamov A.A."/>
            <person name="Grigoriev I.V."/>
            <person name="Spatafora J.W."/>
            <person name="Berbee M.L."/>
        </authorList>
    </citation>
    <scope>NUCLEOTIDE SEQUENCE [LARGE SCALE GENOMIC DNA]</scope>
    <source>
        <strain evidence="5 6">NRRL 1564</strain>
    </source>
</reference>
<evidence type="ECO:0000259" key="4">
    <source>
        <dbReference type="Pfam" id="PF20789"/>
    </source>
</evidence>
<dbReference type="GO" id="GO:0009062">
    <property type="term" value="P:fatty acid catabolic process"/>
    <property type="evidence" value="ECO:0007669"/>
    <property type="project" value="TreeGrafter"/>
</dbReference>
<gene>
    <name evidence="5" type="ORF">COEREDRAFT_16049</name>
</gene>
<dbReference type="AlphaFoldDB" id="A0A2G5B9A2"/>
<keyword evidence="5" id="KW-0413">Isomerase</keyword>
<accession>A0A2G5B9A2</accession>
<feature type="domain" description="Acyl-CoA thioesterase-like N-terminal HotDog" evidence="3">
    <location>
        <begin position="29"/>
        <end position="102"/>
    </location>
</feature>
<evidence type="ECO:0000256" key="1">
    <source>
        <dbReference type="ARBA" id="ARBA00006538"/>
    </source>
</evidence>
<dbReference type="STRING" id="763665.A0A2G5B9A2"/>
<dbReference type="SUPFAM" id="SSF54637">
    <property type="entry name" value="Thioesterase/thiol ester dehydrase-isomerase"/>
    <property type="match status" value="2"/>
</dbReference>
<dbReference type="PANTHER" id="PTHR11066:SF34">
    <property type="entry name" value="ACYL-COENZYME A THIOESTERASE 8"/>
    <property type="match status" value="1"/>
</dbReference>
<protein>
    <submittedName>
        <fullName evidence="5">Thioesterase/thiol ester dehydrase-isomerase</fullName>
    </submittedName>
</protein>
<dbReference type="GO" id="GO:0006637">
    <property type="term" value="P:acyl-CoA metabolic process"/>
    <property type="evidence" value="ECO:0007669"/>
    <property type="project" value="InterPro"/>
</dbReference>
<dbReference type="Pfam" id="PF13622">
    <property type="entry name" value="4HBT_3"/>
    <property type="match status" value="1"/>
</dbReference>
<dbReference type="PANTHER" id="PTHR11066">
    <property type="entry name" value="ACYL-COA THIOESTERASE"/>
    <property type="match status" value="1"/>
</dbReference>
<organism evidence="5 6">
    <name type="scientific">Coemansia reversa (strain ATCC 12441 / NRRL 1564)</name>
    <dbReference type="NCBI Taxonomy" id="763665"/>
    <lineage>
        <taxon>Eukaryota</taxon>
        <taxon>Fungi</taxon>
        <taxon>Fungi incertae sedis</taxon>
        <taxon>Zoopagomycota</taxon>
        <taxon>Kickxellomycotina</taxon>
        <taxon>Kickxellomycetes</taxon>
        <taxon>Kickxellales</taxon>
        <taxon>Kickxellaceae</taxon>
        <taxon>Coemansia</taxon>
    </lineage>
</organism>
<proteinExistence type="inferred from homology"/>
<dbReference type="InterPro" id="IPR003703">
    <property type="entry name" value="Acyl_CoA_thio"/>
</dbReference>
<comment type="similarity">
    <text evidence="1">Belongs to the C/M/P thioester hydrolase family.</text>
</comment>
<evidence type="ECO:0000259" key="3">
    <source>
        <dbReference type="Pfam" id="PF13622"/>
    </source>
</evidence>
<dbReference type="GO" id="GO:0005782">
    <property type="term" value="C:peroxisomal matrix"/>
    <property type="evidence" value="ECO:0007669"/>
    <property type="project" value="UniProtKB-SubCell"/>
</dbReference>
<dbReference type="GO" id="GO:0016853">
    <property type="term" value="F:isomerase activity"/>
    <property type="evidence" value="ECO:0007669"/>
    <property type="project" value="UniProtKB-KW"/>
</dbReference>
<sequence>MLSIDELLELTLTDTNTFTSEKLWGPPTTPNAYGGQLVGLSLAAAFRTVGDDYIARSVHAQFLRSVDKLGPIVFKVQVLNSGRRHISCTVHGFQNNRLVMQTVCNLILQTLPGHQTSYGYQKPMPAVAAPGQDTNCPYLLDPQGYPNNFPVKVWVTELDSDLVTPRPPRQRMWLECPDKQKRQQREEQCIVAAYSDVHFTRVILRPYGMRIAPASEGLRKLLSIDHHIWFHQAADPSQRILVDSWCSRLGGGRGIVQSELFAHDGRFVATAMQEGCVEIDAATQLPRAKL</sequence>
<dbReference type="InterPro" id="IPR049449">
    <property type="entry name" value="TesB_ACOT8-like_N"/>
</dbReference>
<dbReference type="GO" id="GO:0047617">
    <property type="term" value="F:fatty acyl-CoA hydrolase activity"/>
    <property type="evidence" value="ECO:0007669"/>
    <property type="project" value="InterPro"/>
</dbReference>
<dbReference type="InterPro" id="IPR029069">
    <property type="entry name" value="HotDog_dom_sf"/>
</dbReference>
<dbReference type="OrthoDB" id="68328at2759"/>
<dbReference type="Proteomes" id="UP000242474">
    <property type="component" value="Unassembled WGS sequence"/>
</dbReference>
<feature type="domain" description="Acyl-CoA thioesterase-like C-terminal" evidence="4">
    <location>
        <begin position="163"/>
        <end position="277"/>
    </location>
</feature>
<dbReference type="Gene3D" id="2.40.160.210">
    <property type="entry name" value="Acyl-CoA thioesterase, double hotdog domain"/>
    <property type="match status" value="1"/>
</dbReference>
<evidence type="ECO:0000313" key="6">
    <source>
        <dbReference type="Proteomes" id="UP000242474"/>
    </source>
</evidence>